<evidence type="ECO:0000313" key="13">
    <source>
        <dbReference type="RefSeq" id="XP_022254537.1"/>
    </source>
</evidence>
<organism evidence="6 13">
    <name type="scientific">Limulus polyphemus</name>
    <name type="common">Atlantic horseshoe crab</name>
    <dbReference type="NCBI Taxonomy" id="6850"/>
    <lineage>
        <taxon>Eukaryota</taxon>
        <taxon>Metazoa</taxon>
        <taxon>Ecdysozoa</taxon>
        <taxon>Arthropoda</taxon>
        <taxon>Chelicerata</taxon>
        <taxon>Merostomata</taxon>
        <taxon>Xiphosura</taxon>
        <taxon>Limulidae</taxon>
        <taxon>Limulus</taxon>
    </lineage>
</organism>
<feature type="compositionally biased region" description="Polar residues" evidence="4">
    <location>
        <begin position="351"/>
        <end position="362"/>
    </location>
</feature>
<dbReference type="Pfam" id="PF12874">
    <property type="entry name" value="zf-met"/>
    <property type="match status" value="1"/>
</dbReference>
<dbReference type="SUPFAM" id="SSF57667">
    <property type="entry name" value="beta-beta-alpha zinc fingers"/>
    <property type="match status" value="7"/>
</dbReference>
<feature type="domain" description="C2H2-type" evidence="5">
    <location>
        <begin position="465"/>
        <end position="492"/>
    </location>
</feature>
<keyword evidence="3" id="KW-0862">Zinc</keyword>
<feature type="domain" description="C2H2-type" evidence="5">
    <location>
        <begin position="325"/>
        <end position="353"/>
    </location>
</feature>
<dbReference type="RefSeq" id="XP_013786230.1">
    <property type="nucleotide sequence ID" value="XM_013930776.2"/>
</dbReference>
<dbReference type="RefSeq" id="XP_022254537.1">
    <property type="nucleotide sequence ID" value="XM_022398829.1"/>
</dbReference>
<evidence type="ECO:0000313" key="9">
    <source>
        <dbReference type="RefSeq" id="XP_022254531.1"/>
    </source>
</evidence>
<feature type="domain" description="C2H2-type" evidence="5">
    <location>
        <begin position="242"/>
        <end position="269"/>
    </location>
</feature>
<evidence type="ECO:0000313" key="14">
    <source>
        <dbReference type="RefSeq" id="XP_022254538.1"/>
    </source>
</evidence>
<dbReference type="RefSeq" id="XP_022254534.1">
    <property type="nucleotide sequence ID" value="XM_022398826.1"/>
</dbReference>
<feature type="domain" description="C2H2-type" evidence="5">
    <location>
        <begin position="270"/>
        <end position="297"/>
    </location>
</feature>
<feature type="domain" description="C2H2-type" evidence="5">
    <location>
        <begin position="180"/>
        <end position="207"/>
    </location>
</feature>
<feature type="domain" description="C2H2-type" evidence="5">
    <location>
        <begin position="39"/>
        <end position="67"/>
    </location>
</feature>
<dbReference type="InterPro" id="IPR050758">
    <property type="entry name" value="Znf_C2H2-type"/>
</dbReference>
<sequence>MATLVEDFSSSETQTSTNEPISDDKDKTRDLCGNPSEPFKCEVCNKLFISSSFLVCHTEIYHKDKEEVNEKEIGDLSAVLFNEEIPVNGEDINGLVKEYSLNIENMNEAEEEKTMFCSNNCNDKNEDKPWKLKENQNCKNIDKDENTFCEDMLSEVEENQETDEGTRDLEEHSVSETEMYKCESCEKLFISEDCLLTHKKQHSLSSSDEHHCNHCTFSTKSFSEFSTHSAIHQDCKEDERPFKCLECGKKFKKESRLRQHKKSHANFQPVKCSLCDSMFRKSSGLATHMRVHLRKIPKSQSRENVKLNRQEIIVRKINNAGDKRFHCSVCDKGFTSTNNLMKHYIAKHDPNNPNIPSTSFETQKQDDEKEEALSSDAYSCEKCGRLFTSMKMLEGHKRIHRNETENRRFRCPHCKYSTNKSTDLRNHIVVHTNERPHQCSYCGKGFTEQSSLRKHTFTHTGEKPYACDVCGKKFTQRAHLQVHMRIHNKEKPYRCPYCEKTFAYHNVLTRHQRSHTGERPYKCTLCSKSFKSNTALQGHEIAQHTHEYPFKCTECGKGFLQFGSMQIHLRNIHNIAIYKLKEGHN</sequence>
<dbReference type="RefSeq" id="XP_022254538.1">
    <property type="nucleotide sequence ID" value="XM_022398830.1"/>
</dbReference>
<dbReference type="RefSeq" id="XP_022254539.1">
    <property type="nucleotide sequence ID" value="XM_022398831.1"/>
</dbReference>
<protein>
    <submittedName>
        <fullName evidence="7 8">Zinc finger protein 160-like</fullName>
    </submittedName>
</protein>
<evidence type="ECO:0000313" key="10">
    <source>
        <dbReference type="RefSeq" id="XP_022254532.1"/>
    </source>
</evidence>
<evidence type="ECO:0000256" key="4">
    <source>
        <dbReference type="SAM" id="MobiDB-lite"/>
    </source>
</evidence>
<feature type="region of interest" description="Disordered" evidence="4">
    <location>
        <begin position="1"/>
        <end position="29"/>
    </location>
</feature>
<dbReference type="Proteomes" id="UP000694941">
    <property type="component" value="Unplaced"/>
</dbReference>
<evidence type="ECO:0000259" key="5">
    <source>
        <dbReference type="PROSITE" id="PS50157"/>
    </source>
</evidence>
<dbReference type="RefSeq" id="XP_022254533.1">
    <property type="nucleotide sequence ID" value="XM_022398825.1"/>
</dbReference>
<feature type="domain" description="C2H2-type" evidence="5">
    <location>
        <begin position="437"/>
        <end position="464"/>
    </location>
</feature>
<dbReference type="GeneID" id="106470233"/>
<dbReference type="PROSITE" id="PS50157">
    <property type="entry name" value="ZINC_FINGER_C2H2_2"/>
    <property type="match status" value="12"/>
</dbReference>
<feature type="domain" description="C2H2-type" evidence="5">
    <location>
        <begin position="409"/>
        <end position="436"/>
    </location>
</feature>
<keyword evidence="3" id="KW-0863">Zinc-finger</keyword>
<dbReference type="PROSITE" id="PS00028">
    <property type="entry name" value="ZINC_FINGER_C2H2_1"/>
    <property type="match status" value="11"/>
</dbReference>
<dbReference type="Pfam" id="PF13912">
    <property type="entry name" value="zf-C2H2_6"/>
    <property type="match status" value="3"/>
</dbReference>
<feature type="domain" description="C2H2-type" evidence="5">
    <location>
        <begin position="550"/>
        <end position="573"/>
    </location>
</feature>
<gene>
    <name evidence="7 8 9 10 11 12 13 14 15" type="primary">LOC106470233</name>
</gene>
<evidence type="ECO:0000256" key="1">
    <source>
        <dbReference type="ARBA" id="ARBA00022723"/>
    </source>
</evidence>
<accession>A0ABM1TF81</accession>
<evidence type="ECO:0000256" key="2">
    <source>
        <dbReference type="ARBA" id="ARBA00022737"/>
    </source>
</evidence>
<dbReference type="RefSeq" id="XP_022254531.1">
    <property type="nucleotide sequence ID" value="XM_022398823.1"/>
</dbReference>
<evidence type="ECO:0000256" key="3">
    <source>
        <dbReference type="PROSITE-ProRule" id="PRU00042"/>
    </source>
</evidence>
<keyword evidence="1" id="KW-0479">Metal-binding</keyword>
<feature type="region of interest" description="Disordered" evidence="4">
    <location>
        <begin position="348"/>
        <end position="368"/>
    </location>
</feature>
<feature type="domain" description="C2H2-type" evidence="5">
    <location>
        <begin position="521"/>
        <end position="549"/>
    </location>
</feature>
<dbReference type="RefSeq" id="XP_013786228.1">
    <property type="nucleotide sequence ID" value="XM_013930774.2"/>
</dbReference>
<dbReference type="RefSeq" id="XP_022254532.1">
    <property type="nucleotide sequence ID" value="XM_022398824.1"/>
</dbReference>
<feature type="compositionally biased region" description="Polar residues" evidence="4">
    <location>
        <begin position="8"/>
        <end position="20"/>
    </location>
</feature>
<dbReference type="SMART" id="SM00355">
    <property type="entry name" value="ZnF_C2H2"/>
    <property type="match status" value="13"/>
</dbReference>
<evidence type="ECO:0000313" key="7">
    <source>
        <dbReference type="RefSeq" id="XP_013786228.1"/>
    </source>
</evidence>
<dbReference type="InterPro" id="IPR036236">
    <property type="entry name" value="Znf_C2H2_sf"/>
</dbReference>
<feature type="domain" description="C2H2-type" evidence="5">
    <location>
        <begin position="493"/>
        <end position="520"/>
    </location>
</feature>
<dbReference type="PANTHER" id="PTHR23234:SF10">
    <property type="entry name" value="RIKEN CDNA 6720489N17 GENE-RELATED"/>
    <property type="match status" value="1"/>
</dbReference>
<proteinExistence type="predicted"/>
<name>A0ABM1TF81_LIMPO</name>
<evidence type="ECO:0000313" key="6">
    <source>
        <dbReference type="Proteomes" id="UP000694941"/>
    </source>
</evidence>
<keyword evidence="2" id="KW-0677">Repeat</keyword>
<dbReference type="Pfam" id="PF00096">
    <property type="entry name" value="zf-C2H2"/>
    <property type="match status" value="5"/>
</dbReference>
<dbReference type="InterPro" id="IPR013087">
    <property type="entry name" value="Znf_C2H2_type"/>
</dbReference>
<reference evidence="7 8" key="1">
    <citation type="submission" date="2025-05" db="UniProtKB">
        <authorList>
            <consortium name="RefSeq"/>
        </authorList>
    </citation>
    <scope>IDENTIFICATION</scope>
    <source>
        <tissue evidence="7 8">Muscle</tissue>
    </source>
</reference>
<dbReference type="Gene3D" id="3.30.160.60">
    <property type="entry name" value="Classic Zinc Finger"/>
    <property type="match status" value="9"/>
</dbReference>
<evidence type="ECO:0000313" key="15">
    <source>
        <dbReference type="RefSeq" id="XP_022254539.1"/>
    </source>
</evidence>
<evidence type="ECO:0000313" key="8">
    <source>
        <dbReference type="RefSeq" id="XP_013786230.1"/>
    </source>
</evidence>
<evidence type="ECO:0000313" key="11">
    <source>
        <dbReference type="RefSeq" id="XP_022254533.1"/>
    </source>
</evidence>
<dbReference type="PANTHER" id="PTHR23234">
    <property type="entry name" value="ZNF44 PROTEIN"/>
    <property type="match status" value="1"/>
</dbReference>
<keyword evidence="6" id="KW-1185">Reference proteome</keyword>
<evidence type="ECO:0000313" key="12">
    <source>
        <dbReference type="RefSeq" id="XP_022254534.1"/>
    </source>
</evidence>
<feature type="domain" description="C2H2-type" evidence="5">
    <location>
        <begin position="378"/>
        <end position="405"/>
    </location>
</feature>